<dbReference type="RefSeq" id="WP_119972165.1">
    <property type="nucleotide sequence ID" value="NZ_JBHSQA010000055.1"/>
</dbReference>
<evidence type="ECO:0000256" key="1">
    <source>
        <dbReference type="SAM" id="MobiDB-lite"/>
    </source>
</evidence>
<keyword evidence="3" id="KW-1185">Reference proteome</keyword>
<dbReference type="OrthoDB" id="9781972at2"/>
<dbReference type="Proteomes" id="UP000272015">
    <property type="component" value="Unassembled WGS sequence"/>
</dbReference>
<gene>
    <name evidence="2" type="ORF">D6T64_04320</name>
</gene>
<evidence type="ECO:0000313" key="3">
    <source>
        <dbReference type="Proteomes" id="UP000272015"/>
    </source>
</evidence>
<evidence type="ECO:0000313" key="2">
    <source>
        <dbReference type="EMBL" id="RJT90254.1"/>
    </source>
</evidence>
<comment type="caution">
    <text evidence="2">The sequence shown here is derived from an EMBL/GenBank/DDBJ whole genome shotgun (WGS) entry which is preliminary data.</text>
</comment>
<sequence length="92" mass="10147">MTHHHAGHPERDPDGRANRLTHLSSQDPDMNDPTRPQRPHAPTDPETGWWDDHGRPAPWPDDFADPAAGWTTGNSHGPDAGGYGNDPENQPF</sequence>
<dbReference type="EMBL" id="QZVS01000062">
    <property type="protein sequence ID" value="RJT90254.1"/>
    <property type="molecule type" value="Genomic_DNA"/>
</dbReference>
<proteinExistence type="predicted"/>
<feature type="region of interest" description="Disordered" evidence="1">
    <location>
        <begin position="1"/>
        <end position="92"/>
    </location>
</feature>
<feature type="compositionally biased region" description="Basic and acidic residues" evidence="1">
    <location>
        <begin position="7"/>
        <end position="17"/>
    </location>
</feature>
<name>A0A3A5MYP4_9MICO</name>
<dbReference type="AlphaFoldDB" id="A0A3A5MYP4"/>
<accession>A0A3A5MYP4</accession>
<reference evidence="2 3" key="1">
    <citation type="submission" date="2018-09" db="EMBL/GenBank/DDBJ databases">
        <title>Novel species of Cryobacterium.</title>
        <authorList>
            <person name="Liu Q."/>
            <person name="Xin Y.-H."/>
        </authorList>
    </citation>
    <scope>NUCLEOTIDE SEQUENCE [LARGE SCALE GENOMIC DNA]</scope>
    <source>
        <strain evidence="2 3">Hh39</strain>
    </source>
</reference>
<organism evidence="2 3">
    <name type="scientific">Cryobacterium melibiosiphilum</name>
    <dbReference type="NCBI Taxonomy" id="995039"/>
    <lineage>
        <taxon>Bacteria</taxon>
        <taxon>Bacillati</taxon>
        <taxon>Actinomycetota</taxon>
        <taxon>Actinomycetes</taxon>
        <taxon>Micrococcales</taxon>
        <taxon>Microbacteriaceae</taxon>
        <taxon>Cryobacterium</taxon>
    </lineage>
</organism>
<protein>
    <submittedName>
        <fullName evidence="2">Uncharacterized protein</fullName>
    </submittedName>
</protein>